<dbReference type="GO" id="GO:0042144">
    <property type="term" value="P:vacuole fusion, non-autophagic"/>
    <property type="evidence" value="ECO:0007669"/>
    <property type="project" value="TreeGrafter"/>
</dbReference>
<keyword evidence="6" id="KW-1185">Reference proteome</keyword>
<organism evidence="5 6">
    <name type="scientific">Strigomonas culicis</name>
    <dbReference type="NCBI Taxonomy" id="28005"/>
    <lineage>
        <taxon>Eukaryota</taxon>
        <taxon>Discoba</taxon>
        <taxon>Euglenozoa</taxon>
        <taxon>Kinetoplastea</taxon>
        <taxon>Metakinetoplastina</taxon>
        <taxon>Trypanosomatida</taxon>
        <taxon>Trypanosomatidae</taxon>
        <taxon>Strigomonadinae</taxon>
        <taxon>Strigomonas</taxon>
    </lineage>
</organism>
<dbReference type="InterPro" id="IPR006925">
    <property type="entry name" value="Vps16_C"/>
</dbReference>
<dbReference type="AlphaFoldDB" id="S9VCU7"/>
<evidence type="ECO:0000256" key="1">
    <source>
        <dbReference type="ARBA" id="ARBA00009250"/>
    </source>
</evidence>
<comment type="caution">
    <text evidence="5">The sequence shown here is derived from an EMBL/GenBank/DDBJ whole genome shotgun (WGS) entry which is preliminary data.</text>
</comment>
<proteinExistence type="inferred from homology"/>
<dbReference type="GO" id="GO:0005765">
    <property type="term" value="C:lysosomal membrane"/>
    <property type="evidence" value="ECO:0007669"/>
    <property type="project" value="TreeGrafter"/>
</dbReference>
<protein>
    <submittedName>
        <fullName evidence="5">Vacuolar protein sorting complex subunit</fullName>
    </submittedName>
</protein>
<dbReference type="InterPro" id="IPR036322">
    <property type="entry name" value="WD40_repeat_dom_sf"/>
</dbReference>
<name>S9VCU7_9TRYP</name>
<feature type="domain" description="Vps16 N-terminal" evidence="4">
    <location>
        <begin position="44"/>
        <end position="438"/>
    </location>
</feature>
<dbReference type="GO" id="GO:0006886">
    <property type="term" value="P:intracellular protein transport"/>
    <property type="evidence" value="ECO:0007669"/>
    <property type="project" value="InterPro"/>
</dbReference>
<sequence length="910" mass="101822">MQRKRHYERTARCGSWISIGKDNMVRVLDFVDFSWDDSAWFKPKIACNRNGGHIAVHSQNKFYESDRNVVFLYTSNGKLSSTIKLKDSDVVSYLGWNYFQDHLIVVLGDGTAHFFNSRGEVAHSPFIIGVVNLVSSTQNGFAAVTFGASCLLSLVEFSKGGEYTSKTVSLPAPFSRPLSTLTLLAIPQNVSYTGYSEVLIPNTSTVNETKMFHCTISNQHLRCTNLKVSLEGGGLLSLALSSNGRSIAFLMESKNLFLTDTSFESVTQLFSVSNFLDKNMLSWCGNNCVVLGEREYEDDDYYTVHLVNTSDPSCTDNIGEVPGDVALVQECDGIRMISPTSYQFLQCVSESGVRVFSVGSRSPGAVLISTYDEFMSGNASAVGMLRHLQQNTDTLAEAINDCVLTAAMELDVEQQKCLLRIASFGKTFSPVQDTDSFLHTVRCLRVLNTLRATRPNMLLSLAQLQDLGEARLLQRLVRDDHYQIAYHVAETLDLEKDMVLREWAVSRLARSRTVMLSPQEEVTTCTAVIRKLKKCSCARIAEIAQEVNMRGKHDSAVQLLEAETCASRQIPMYLSISEPELALKRVAAVSDPDLAFTVIMFMLQSRAAGAVPLLLEKKLSRDIFLQLVRVTEGNRAYMRDFLNTKPHMQMALDLRRYLQEEDKLCAALANTRQEANWEMQQECKSAALQTLSLSQQREVAFSDGSHSSAAPSTTASQNAFHETMLRLQAKLIEKQTQLMKEMDDGRFLHASVYDTVRLALEHGRASVAERLKEEFQLPEKMFQWCTLNAYASTGQWDLIDQLGGLGAQPGSKQPLIASDAFVSILLRYKRPQQAKQYIPRIPHLMQRMDLYVQCEDWIGAGAECRRNNDQGLLTRLKGYAKGNAQILQLITEGWNKQPQTTALSFPKLFS</sequence>
<dbReference type="Gene3D" id="1.10.150.780">
    <property type="entry name" value="Vps16, C-terminal region"/>
    <property type="match status" value="1"/>
</dbReference>
<gene>
    <name evidence="5" type="ORF">STCU_08775</name>
</gene>
<comment type="similarity">
    <text evidence="1 2">Belongs to the VPS16 family.</text>
</comment>
<dbReference type="InterPro" id="IPR016534">
    <property type="entry name" value="VPS16"/>
</dbReference>
<dbReference type="Proteomes" id="UP000015354">
    <property type="component" value="Unassembled WGS sequence"/>
</dbReference>
<dbReference type="GO" id="GO:0016197">
    <property type="term" value="P:endosomal transport"/>
    <property type="evidence" value="ECO:0007669"/>
    <property type="project" value="TreeGrafter"/>
</dbReference>
<dbReference type="GO" id="GO:0030897">
    <property type="term" value="C:HOPS complex"/>
    <property type="evidence" value="ECO:0007669"/>
    <property type="project" value="TreeGrafter"/>
</dbReference>
<dbReference type="InterPro" id="IPR006926">
    <property type="entry name" value="Vps16_N"/>
</dbReference>
<dbReference type="Pfam" id="PF04841">
    <property type="entry name" value="Vps16_N"/>
    <property type="match status" value="1"/>
</dbReference>
<evidence type="ECO:0000259" key="3">
    <source>
        <dbReference type="Pfam" id="PF04840"/>
    </source>
</evidence>
<feature type="domain" description="Vps16 C-terminal" evidence="3">
    <location>
        <begin position="692"/>
        <end position="877"/>
    </location>
</feature>
<dbReference type="Pfam" id="PF04840">
    <property type="entry name" value="Vps16_C"/>
    <property type="match status" value="2"/>
</dbReference>
<dbReference type="SUPFAM" id="SSF50978">
    <property type="entry name" value="WD40 repeat-like"/>
    <property type="match status" value="1"/>
</dbReference>
<reference evidence="5 6" key="1">
    <citation type="journal article" date="2013" name="PLoS ONE">
        <title>Predicting the Proteins of Angomonas deanei, Strigomonas culicis and Their Respective Endosymbionts Reveals New Aspects of the Trypanosomatidae Family.</title>
        <authorList>
            <person name="Motta M.C."/>
            <person name="Martins A.C."/>
            <person name="de Souza S.S."/>
            <person name="Catta-Preta C.M."/>
            <person name="Silva R."/>
            <person name="Klein C.C."/>
            <person name="de Almeida L.G."/>
            <person name="de Lima Cunha O."/>
            <person name="Ciapina L.P."/>
            <person name="Brocchi M."/>
            <person name="Colabardini A.C."/>
            <person name="de Araujo Lima B."/>
            <person name="Machado C.R."/>
            <person name="de Almeida Soares C.M."/>
            <person name="Probst C.M."/>
            <person name="de Menezes C.B."/>
            <person name="Thompson C.E."/>
            <person name="Bartholomeu D.C."/>
            <person name="Gradia D.F."/>
            <person name="Pavoni D.P."/>
            <person name="Grisard E.C."/>
            <person name="Fantinatti-Garboggini F."/>
            <person name="Marchini F.K."/>
            <person name="Rodrigues-Luiz G.F."/>
            <person name="Wagner G."/>
            <person name="Goldman G.H."/>
            <person name="Fietto J.L."/>
            <person name="Elias M.C."/>
            <person name="Goldman M.H."/>
            <person name="Sagot M.F."/>
            <person name="Pereira M."/>
            <person name="Stoco P.H."/>
            <person name="de Mendonca-Neto R.P."/>
            <person name="Teixeira S.M."/>
            <person name="Maciel T.E."/>
            <person name="de Oliveira Mendes T.A."/>
            <person name="Urmenyi T.P."/>
            <person name="de Souza W."/>
            <person name="Schenkman S."/>
            <person name="de Vasconcelos A.T."/>
        </authorList>
    </citation>
    <scope>NUCLEOTIDE SEQUENCE [LARGE SCALE GENOMIC DNA]</scope>
</reference>
<evidence type="ECO:0000313" key="6">
    <source>
        <dbReference type="Proteomes" id="UP000015354"/>
    </source>
</evidence>
<accession>S9VCU7</accession>
<dbReference type="GO" id="GO:0003779">
    <property type="term" value="F:actin binding"/>
    <property type="evidence" value="ECO:0007669"/>
    <property type="project" value="TreeGrafter"/>
</dbReference>
<evidence type="ECO:0000256" key="2">
    <source>
        <dbReference type="PIRNR" id="PIRNR007949"/>
    </source>
</evidence>
<dbReference type="EMBL" id="ATMH01008775">
    <property type="protein sequence ID" value="EPY20920.1"/>
    <property type="molecule type" value="Genomic_DNA"/>
</dbReference>
<dbReference type="PIRSF" id="PIRSF007949">
    <property type="entry name" value="VPS16"/>
    <property type="match status" value="1"/>
</dbReference>
<dbReference type="GO" id="GO:0005768">
    <property type="term" value="C:endosome"/>
    <property type="evidence" value="ECO:0007669"/>
    <property type="project" value="TreeGrafter"/>
</dbReference>
<dbReference type="InterPro" id="IPR038132">
    <property type="entry name" value="Vps16_C_sf"/>
</dbReference>
<evidence type="ECO:0000259" key="4">
    <source>
        <dbReference type="Pfam" id="PF04841"/>
    </source>
</evidence>
<evidence type="ECO:0000313" key="5">
    <source>
        <dbReference type="EMBL" id="EPY20920.1"/>
    </source>
</evidence>
<dbReference type="PANTHER" id="PTHR12811">
    <property type="entry name" value="VACUOLAR PROTEIN SORTING VPS16"/>
    <property type="match status" value="1"/>
</dbReference>
<dbReference type="PANTHER" id="PTHR12811:SF0">
    <property type="entry name" value="VACUOLAR PROTEIN SORTING-ASSOCIATED PROTEIN 16 HOMOLOG"/>
    <property type="match status" value="1"/>
</dbReference>
<feature type="domain" description="Vps16 C-terminal" evidence="3">
    <location>
        <begin position="541"/>
        <end position="671"/>
    </location>
</feature>
<dbReference type="OrthoDB" id="1792at2759"/>